<keyword evidence="5" id="KW-1185">Reference proteome</keyword>
<dbReference type="AlphaFoldDB" id="A0A1M6EVX9"/>
<keyword evidence="2" id="KW-0472">Membrane</keyword>
<dbReference type="EMBL" id="FQYT01000008">
    <property type="protein sequence ID" value="SHI89583.1"/>
    <property type="molecule type" value="Genomic_DNA"/>
</dbReference>
<dbReference type="GO" id="GO:0030313">
    <property type="term" value="C:cell envelope"/>
    <property type="evidence" value="ECO:0007669"/>
    <property type="project" value="UniProtKB-SubCell"/>
</dbReference>
<dbReference type="Pfam" id="PF09479">
    <property type="entry name" value="Flg_new"/>
    <property type="match status" value="2"/>
</dbReference>
<evidence type="ECO:0000256" key="1">
    <source>
        <dbReference type="ARBA" id="ARBA00004196"/>
    </source>
</evidence>
<accession>A0A1M6EVX9</accession>
<dbReference type="InterPro" id="IPR042229">
    <property type="entry name" value="Listeria/Bacterioides_rpt_sf"/>
</dbReference>
<sequence length="525" mass="57335">MKKIIGKFIGTIFSVCLTLTLLLTNVTEVFAADNEQSSYMQYWTNIEGSFNIQGNVDGQWIQTTYGNYGYGTRLLVDGTSYELNYLQNGAEKLYNNDMTGITQNLSLVNNGRYVKIQYVVRNLSENPQTVSLGSYSDVKIGGNDYAPIYSFDDWSGFYMTDGNSAQFNFIGKNAYGVTDVDTYWYGVYWDNYPSTFTQVSSPSLTGTDSGMAFSWKDRIIAPGESMTLSVLMGVGNVNKAPSIAVTAPETSFGDVVKGGGYEFNGAVSDYENSVNSRIYYAIDEGEPVLAYTFDDAPGAFSAEMLVPSEISTGTHTVTIYAQDSDGAISSSVSRDMNVIEIYDVTFVSNGGSAVDSVTDLPSGNTVSKPEDPTKTGYTFAGWYKDAELTLPWTFGTDTVTADTNIYAKWIQQTFSVNFNTNGGNTLEPVQGIGYGSTFSLSAAPARTGYQFGGWYKDTAFTQVWNFTTDTVSSDTTLYARWLPLASSETAPVNTGDTANIIPCILMLLVALIAGFYSVRRIFSIR</sequence>
<dbReference type="OrthoDB" id="9802773at2"/>
<keyword evidence="3" id="KW-0732">Signal</keyword>
<reference evidence="4 5" key="1">
    <citation type="submission" date="2016-11" db="EMBL/GenBank/DDBJ databases">
        <authorList>
            <person name="Jaros S."/>
            <person name="Januszkiewicz K."/>
            <person name="Wedrychowicz H."/>
        </authorList>
    </citation>
    <scope>NUCLEOTIDE SEQUENCE [LARGE SCALE GENOMIC DNA]</scope>
    <source>
        <strain evidence="4 5">DSM 15970</strain>
    </source>
</reference>
<gene>
    <name evidence="4" type="ORF">SAMN02745691_01019</name>
</gene>
<evidence type="ECO:0000313" key="4">
    <source>
        <dbReference type="EMBL" id="SHI89583.1"/>
    </source>
</evidence>
<dbReference type="Gene3D" id="2.60.40.4270">
    <property type="entry name" value="Listeria-Bacteroides repeat domain"/>
    <property type="match status" value="2"/>
</dbReference>
<dbReference type="Proteomes" id="UP000184342">
    <property type="component" value="Unassembled WGS sequence"/>
</dbReference>
<evidence type="ECO:0000256" key="3">
    <source>
        <dbReference type="SAM" id="SignalP"/>
    </source>
</evidence>
<feature type="signal peptide" evidence="3">
    <location>
        <begin position="1"/>
        <end position="31"/>
    </location>
</feature>
<dbReference type="NCBIfam" id="TIGR02543">
    <property type="entry name" value="List_Bact_rpt"/>
    <property type="match status" value="2"/>
</dbReference>
<feature type="chain" id="PRO_5009917217" evidence="3">
    <location>
        <begin position="32"/>
        <end position="525"/>
    </location>
</feature>
<keyword evidence="2" id="KW-0812">Transmembrane</keyword>
<dbReference type="RefSeq" id="WP_073993279.1">
    <property type="nucleotide sequence ID" value="NZ_FQYT01000008.1"/>
</dbReference>
<feature type="transmembrane region" description="Helical" evidence="2">
    <location>
        <begin position="499"/>
        <end position="518"/>
    </location>
</feature>
<dbReference type="STRING" id="1122934.SAMN02745691_01019"/>
<evidence type="ECO:0000256" key="2">
    <source>
        <dbReference type="SAM" id="Phobius"/>
    </source>
</evidence>
<keyword evidence="2" id="KW-1133">Transmembrane helix</keyword>
<organism evidence="4 5">
    <name type="scientific">Parasporobacterium paucivorans DSM 15970</name>
    <dbReference type="NCBI Taxonomy" id="1122934"/>
    <lineage>
        <taxon>Bacteria</taxon>
        <taxon>Bacillati</taxon>
        <taxon>Bacillota</taxon>
        <taxon>Clostridia</taxon>
        <taxon>Lachnospirales</taxon>
        <taxon>Lachnospiraceae</taxon>
        <taxon>Parasporobacterium</taxon>
    </lineage>
</organism>
<evidence type="ECO:0000313" key="5">
    <source>
        <dbReference type="Proteomes" id="UP000184342"/>
    </source>
</evidence>
<proteinExistence type="predicted"/>
<comment type="subcellular location">
    <subcellularLocation>
        <location evidence="1">Cell envelope</location>
    </subcellularLocation>
</comment>
<name>A0A1M6EVX9_9FIRM</name>
<protein>
    <submittedName>
        <fullName evidence="4">Listeria/Bacterioides repeat-containing protein</fullName>
    </submittedName>
</protein>
<dbReference type="InterPro" id="IPR013378">
    <property type="entry name" value="InlB-like_B-rpt"/>
</dbReference>